<comment type="similarity">
    <text evidence="12">Belongs to the inward rectifier-type potassium channel (TC 1.A.2.1) family.</text>
</comment>
<feature type="domain" description="Potassium channel inwardly rectifying transmembrane" evidence="14">
    <location>
        <begin position="60"/>
        <end position="198"/>
    </location>
</feature>
<keyword evidence="17" id="KW-1185">Reference proteome</keyword>
<keyword evidence="10 12" id="KW-0407">Ion channel</keyword>
<dbReference type="GO" id="GO:1990573">
    <property type="term" value="P:potassium ion import across plasma membrane"/>
    <property type="evidence" value="ECO:0007669"/>
    <property type="project" value="TreeGrafter"/>
</dbReference>
<evidence type="ECO:0000256" key="2">
    <source>
        <dbReference type="ARBA" id="ARBA00022448"/>
    </source>
</evidence>
<feature type="transmembrane region" description="Helical" evidence="13">
    <location>
        <begin position="95"/>
        <end position="118"/>
    </location>
</feature>
<evidence type="ECO:0000313" key="16">
    <source>
        <dbReference type="EMBL" id="KAK8752361.1"/>
    </source>
</evidence>
<dbReference type="GO" id="GO:0034702">
    <property type="term" value="C:monoatomic ion channel complex"/>
    <property type="evidence" value="ECO:0007669"/>
    <property type="project" value="UniProtKB-KW"/>
</dbReference>
<reference evidence="16 17" key="1">
    <citation type="journal article" date="2024" name="BMC Genomics">
        <title>Genome assembly of redclaw crayfish (Cherax quadricarinatus) provides insights into its immune adaptation and hypoxia tolerance.</title>
        <authorList>
            <person name="Liu Z."/>
            <person name="Zheng J."/>
            <person name="Li H."/>
            <person name="Fang K."/>
            <person name="Wang S."/>
            <person name="He J."/>
            <person name="Zhou D."/>
            <person name="Weng S."/>
            <person name="Chi M."/>
            <person name="Gu Z."/>
            <person name="He J."/>
            <person name="Li F."/>
            <person name="Wang M."/>
        </authorList>
    </citation>
    <scope>NUCLEOTIDE SEQUENCE [LARGE SCALE GENOMIC DNA]</scope>
    <source>
        <strain evidence="16">ZL_2023a</strain>
    </source>
</reference>
<protein>
    <submittedName>
        <fullName evidence="16">Uncharacterized protein</fullName>
    </submittedName>
</protein>
<gene>
    <name evidence="16" type="ORF">OTU49_005063</name>
</gene>
<evidence type="ECO:0000259" key="14">
    <source>
        <dbReference type="Pfam" id="PF01007"/>
    </source>
</evidence>
<dbReference type="InterPro" id="IPR014756">
    <property type="entry name" value="Ig_E-set"/>
</dbReference>
<dbReference type="PANTHER" id="PTHR11767">
    <property type="entry name" value="INWARD RECTIFIER POTASSIUM CHANNEL"/>
    <property type="match status" value="1"/>
</dbReference>
<dbReference type="Pfam" id="PF01007">
    <property type="entry name" value="IRK"/>
    <property type="match status" value="1"/>
</dbReference>
<evidence type="ECO:0000256" key="11">
    <source>
        <dbReference type="ARBA" id="ARBA00034430"/>
    </source>
</evidence>
<evidence type="ECO:0000256" key="5">
    <source>
        <dbReference type="ARBA" id="ARBA00022882"/>
    </source>
</evidence>
<evidence type="ECO:0000256" key="8">
    <source>
        <dbReference type="ARBA" id="ARBA00023065"/>
    </source>
</evidence>
<keyword evidence="3 12" id="KW-0633">Potassium transport</keyword>
<dbReference type="GO" id="GO:0005242">
    <property type="term" value="F:inward rectifier potassium channel activity"/>
    <property type="evidence" value="ECO:0007669"/>
    <property type="project" value="InterPro"/>
</dbReference>
<evidence type="ECO:0000256" key="7">
    <source>
        <dbReference type="ARBA" id="ARBA00022989"/>
    </source>
</evidence>
<organism evidence="16 17">
    <name type="scientific">Cherax quadricarinatus</name>
    <name type="common">Australian red claw crayfish</name>
    <dbReference type="NCBI Taxonomy" id="27406"/>
    <lineage>
        <taxon>Eukaryota</taxon>
        <taxon>Metazoa</taxon>
        <taxon>Ecdysozoa</taxon>
        <taxon>Arthropoda</taxon>
        <taxon>Crustacea</taxon>
        <taxon>Multicrustacea</taxon>
        <taxon>Malacostraca</taxon>
        <taxon>Eumalacostraca</taxon>
        <taxon>Eucarida</taxon>
        <taxon>Decapoda</taxon>
        <taxon>Pleocyemata</taxon>
        <taxon>Astacidea</taxon>
        <taxon>Parastacoidea</taxon>
        <taxon>Parastacidae</taxon>
        <taxon>Cherax</taxon>
    </lineage>
</organism>
<keyword evidence="7 13" id="KW-1133">Transmembrane helix</keyword>
<dbReference type="EMBL" id="JARKIK010000004">
    <property type="protein sequence ID" value="KAK8752361.1"/>
    <property type="molecule type" value="Genomic_DNA"/>
</dbReference>
<evidence type="ECO:0000256" key="3">
    <source>
        <dbReference type="ARBA" id="ARBA00022538"/>
    </source>
</evidence>
<dbReference type="PANTHER" id="PTHR11767:SF102">
    <property type="entry name" value="INWARDLY RECTIFYING POTASSIUM CHANNEL 1, ISOFORM F"/>
    <property type="match status" value="1"/>
</dbReference>
<accession>A0AAW0YLN0</accession>
<dbReference type="FunFam" id="2.60.40.1400:FF:000001">
    <property type="entry name" value="G protein-activated inward rectifier potassium channel 2"/>
    <property type="match status" value="1"/>
</dbReference>
<dbReference type="Pfam" id="PF17655">
    <property type="entry name" value="IRK_C"/>
    <property type="match status" value="1"/>
</dbReference>
<evidence type="ECO:0000256" key="4">
    <source>
        <dbReference type="ARBA" id="ARBA00022692"/>
    </source>
</evidence>
<dbReference type="Gene3D" id="2.60.40.1400">
    <property type="entry name" value="G protein-activated inward rectifier potassium channel 1"/>
    <property type="match status" value="1"/>
</dbReference>
<dbReference type="SUPFAM" id="SSF81296">
    <property type="entry name" value="E set domains"/>
    <property type="match status" value="1"/>
</dbReference>
<keyword evidence="9 13" id="KW-0472">Membrane</keyword>
<dbReference type="EMBL" id="JARKIK010000004">
    <property type="protein sequence ID" value="KAK8752360.1"/>
    <property type="molecule type" value="Genomic_DNA"/>
</dbReference>
<sequence length="411" mass="47667">MEECETRRLQECETRRLQMVNGELPLIEGPLVTSLSQPTITKCMATPPRLMSSGTRQDIIRKNGDCNMTYANLKKRRSRYLQDLYTTLVDVQWRWTLIVFFLGFIISWLTFAFIWYMIIKVHGDDQETQDHTPCVQNVQSFTGSFLFSIETQHTIGYGYRYATEECPEAVFLMCIQSITGVILQAFMVGVVFAKLTRPKQRTNTILFSRNACICLRDGKLCLMFRVGDMRKSFIIGASVKAQVLRKRRTEEGEEIPYHHYDVKVGNDDGSENLFFIWPMTIVHIIDENSPFFNMSAVDLMNERFELVVYLEGTTESTGNTMQARYSYQPSDVLWGHRFENLVHFDKASDNYVVDFREFNKTKEIPTPLCSARDLEEFKRQSTDPLLCYTPTNTDHFVCLEPEMLADQENQG</sequence>
<dbReference type="InterPro" id="IPR040445">
    <property type="entry name" value="Kir_TM"/>
</dbReference>
<dbReference type="InterPro" id="IPR016449">
    <property type="entry name" value="K_chnl_inward-rec_Kir"/>
</dbReference>
<feature type="transmembrane region" description="Helical" evidence="13">
    <location>
        <begin position="169"/>
        <end position="193"/>
    </location>
</feature>
<keyword evidence="8 12" id="KW-0406">Ion transport</keyword>
<keyword evidence="2 12" id="KW-0813">Transport</keyword>
<dbReference type="InterPro" id="IPR013518">
    <property type="entry name" value="K_chnl_inward-rec_Kir_cyto"/>
</dbReference>
<dbReference type="FunFam" id="1.10.287.70:FF:000078">
    <property type="entry name" value="Putative Inward rectifier potassium channel"/>
    <property type="match status" value="1"/>
</dbReference>
<evidence type="ECO:0000256" key="6">
    <source>
        <dbReference type="ARBA" id="ARBA00022958"/>
    </source>
</evidence>
<dbReference type="InterPro" id="IPR041647">
    <property type="entry name" value="IRK_C"/>
</dbReference>
<evidence type="ECO:0000256" key="10">
    <source>
        <dbReference type="ARBA" id="ARBA00023303"/>
    </source>
</evidence>
<dbReference type="Gene3D" id="1.10.287.70">
    <property type="match status" value="1"/>
</dbReference>
<name>A0AAW0YLN0_CHEQU</name>
<dbReference type="PIRSF" id="PIRSF005465">
    <property type="entry name" value="GIRK_kir"/>
    <property type="match status" value="1"/>
</dbReference>
<comment type="catalytic activity">
    <reaction evidence="11">
        <text>K(+)(in) = K(+)(out)</text>
        <dbReference type="Rhea" id="RHEA:29463"/>
        <dbReference type="ChEBI" id="CHEBI:29103"/>
    </reaction>
</comment>
<dbReference type="GO" id="GO:0034765">
    <property type="term" value="P:regulation of monoatomic ion transmembrane transport"/>
    <property type="evidence" value="ECO:0007669"/>
    <property type="project" value="TreeGrafter"/>
</dbReference>
<keyword evidence="5 12" id="KW-0851">Voltage-gated channel</keyword>
<dbReference type="PRINTS" id="PR01320">
    <property type="entry name" value="KIRCHANNEL"/>
</dbReference>
<reference evidence="16" key="2">
    <citation type="submission" date="2024-01" db="EMBL/GenBank/DDBJ databases">
        <authorList>
            <person name="He J."/>
            <person name="Wang M."/>
            <person name="Zheng J."/>
            <person name="Liu Z."/>
        </authorList>
    </citation>
    <scope>NUCLEOTIDE SEQUENCE</scope>
    <source>
        <strain evidence="16">ZL_2023a</strain>
        <tissue evidence="16">Muscle</tissue>
    </source>
</reference>
<proteinExistence type="inferred from homology"/>
<feature type="domain" description="Inward rectifier potassium channel C-terminal" evidence="15">
    <location>
        <begin position="205"/>
        <end position="378"/>
    </location>
</feature>
<keyword evidence="6 12" id="KW-0630">Potassium</keyword>
<dbReference type="Proteomes" id="UP001445076">
    <property type="component" value="Unassembled WGS sequence"/>
</dbReference>
<dbReference type="GO" id="GO:0005886">
    <property type="term" value="C:plasma membrane"/>
    <property type="evidence" value="ECO:0007669"/>
    <property type="project" value="TreeGrafter"/>
</dbReference>
<comment type="caution">
    <text evidence="16">The sequence shown here is derived from an EMBL/GenBank/DDBJ whole genome shotgun (WGS) entry which is preliminary data.</text>
</comment>
<evidence type="ECO:0000259" key="15">
    <source>
        <dbReference type="Pfam" id="PF17655"/>
    </source>
</evidence>
<evidence type="ECO:0000256" key="9">
    <source>
        <dbReference type="ARBA" id="ARBA00023136"/>
    </source>
</evidence>
<keyword evidence="4 12" id="KW-0812">Transmembrane</keyword>
<dbReference type="AlphaFoldDB" id="A0AAW0YLN0"/>
<evidence type="ECO:0000256" key="1">
    <source>
        <dbReference type="ARBA" id="ARBA00004141"/>
    </source>
</evidence>
<evidence type="ECO:0000313" key="17">
    <source>
        <dbReference type="Proteomes" id="UP001445076"/>
    </source>
</evidence>
<dbReference type="SUPFAM" id="SSF81324">
    <property type="entry name" value="Voltage-gated potassium channels"/>
    <property type="match status" value="1"/>
</dbReference>
<evidence type="ECO:0000256" key="13">
    <source>
        <dbReference type="SAM" id="Phobius"/>
    </source>
</evidence>
<evidence type="ECO:0000256" key="12">
    <source>
        <dbReference type="RuleBase" id="RU003822"/>
    </source>
</evidence>
<comment type="subcellular location">
    <subcellularLocation>
        <location evidence="1 12">Membrane</location>
        <topology evidence="1 12">Multi-pass membrane protein</topology>
    </subcellularLocation>
</comment>